<gene>
    <name evidence="2" type="ORF">TR119904</name>
</gene>
<feature type="region of interest" description="Disordered" evidence="1">
    <location>
        <begin position="357"/>
        <end position="406"/>
    </location>
</feature>
<feature type="compositionally biased region" description="Low complexity" evidence="1">
    <location>
        <begin position="379"/>
        <end position="403"/>
    </location>
</feature>
<dbReference type="AlphaFoldDB" id="A0A0X3Q6N5"/>
<dbReference type="EMBL" id="GEEE01004155">
    <property type="protein sequence ID" value="JAP59070.1"/>
    <property type="molecule type" value="Transcribed_RNA"/>
</dbReference>
<organism evidence="2">
    <name type="scientific">Schistocephalus solidus</name>
    <name type="common">Tapeworm</name>
    <dbReference type="NCBI Taxonomy" id="70667"/>
    <lineage>
        <taxon>Eukaryota</taxon>
        <taxon>Metazoa</taxon>
        <taxon>Spiralia</taxon>
        <taxon>Lophotrochozoa</taxon>
        <taxon>Platyhelminthes</taxon>
        <taxon>Cestoda</taxon>
        <taxon>Eucestoda</taxon>
        <taxon>Diphyllobothriidea</taxon>
        <taxon>Diphyllobothriidae</taxon>
        <taxon>Schistocephalus</taxon>
    </lineage>
</organism>
<evidence type="ECO:0000313" key="2">
    <source>
        <dbReference type="EMBL" id="JAP59070.1"/>
    </source>
</evidence>
<protein>
    <submittedName>
        <fullName evidence="2">Uncharacterized protein</fullName>
    </submittedName>
</protein>
<evidence type="ECO:0000256" key="1">
    <source>
        <dbReference type="SAM" id="MobiDB-lite"/>
    </source>
</evidence>
<reference evidence="2" key="1">
    <citation type="submission" date="2016-01" db="EMBL/GenBank/DDBJ databases">
        <title>Reference transcriptome for the parasite Schistocephalus solidus: insights into the molecular evolution of parasitism.</title>
        <authorList>
            <person name="Hebert F.O."/>
            <person name="Grambauer S."/>
            <person name="Barber I."/>
            <person name="Landry C.R."/>
            <person name="Aubin-Horth N."/>
        </authorList>
    </citation>
    <scope>NUCLEOTIDE SEQUENCE</scope>
</reference>
<feature type="compositionally biased region" description="Polar residues" evidence="1">
    <location>
        <begin position="688"/>
        <end position="704"/>
    </location>
</feature>
<proteinExistence type="predicted"/>
<feature type="region of interest" description="Disordered" evidence="1">
    <location>
        <begin position="643"/>
        <end position="712"/>
    </location>
</feature>
<accession>A0A0X3Q6N5</accession>
<name>A0A0X3Q6N5_SCHSO</name>
<sequence length="876" mass="96152">MGDVGDIVLEGLGSISTVCPAIKSSLHTLEKTAENILMSESFEELATECRKFLDELTSSPNKCRGTGPCVQPLAKILFTFQSEAIQLLSWLKLVLQSTRPINDNHISVSNMLRLREHLDGYRSREPTFHRIHAVSDQLLLVIRPNRALSVSLPLEARDRVCSSNRINCRSDMGRNFARLLDELDERWIKVGRYLRRYEAMLQPKKILCKLQEETISLASLTSKSYQGTFNLVAYATMTTASSAALVASLKMEHSRLKRLSRRLSQAMNLLNLVDGGIVLNPNLLPPRRPPVTLPRGVPILSIEEARNAGRLRDQLTQLATTVHATWLQQLELREILKARVDQQRAVPVSTVVMPPGERSTSCSLFDGRGDEDTAKTKASPSPTQPTQLVPTPTPPSATSVRSVGAGSRWRRSSDNFGYGAFESGFVSDSENMVTVKTAVCTRGHHSGSTLGRMRTHSFPSTLLATHPITATTAKPKCTVANSPERTLKCTRLIGSRCSGASCAATIQSRLSTLCSPRFLSPESPLPRSPARQIFTGNANNNVNLATPVDQPSVDYCPPPQSPVRPGNQELALVGHLDQPLPPPQFTSSPARRSASEALSLILDEVGSRGGVGLADRQHAVPASPPFSVKYAWETTFSLLSQEVDEDEEDSAVVSPRAFSPPSTSSQLFEHGGESDQFLSKKDRRMSKSLPNFSQRENASISSASPGFLGSPLKDHSDSSKLLISTEQRSAIMPALYSAFRPFNTSSSACDCFSEGDEDELSDLSSDKSQSANLSELAAVLRLPPIAMKAIQEIFHEGTEVHHWLSKLEDSLYQPPPPITCSEQALSHAYCRVQHDIPRRELDKCLSELEVCEAVCLNSKWFSSDRRSCFHFLNACA</sequence>